<dbReference type="Pfam" id="PF26571">
    <property type="entry name" value="VldE"/>
    <property type="match status" value="1"/>
</dbReference>
<evidence type="ECO:0000259" key="1">
    <source>
        <dbReference type="Pfam" id="PF26571"/>
    </source>
</evidence>
<evidence type="ECO:0000313" key="3">
    <source>
        <dbReference type="Proteomes" id="UP001596175"/>
    </source>
</evidence>
<sequence>MQTRTRAAVGAGLLLVLALLAGLLWWVAAERGLTARDLWEVVEPPPPEPCSESDPTADGSARGCLTPTALRLHDAAVARFGDPGRDAPIRSISCWSEHAWNPSSDHPKGRACDFFPARSGEFPQGDDLAAGWAVAEWLRAEARELDVRYVIWQGRIWYRGSADAADGWGRPYRGGGVYDPEDATGGHFDHVHVSVGRS</sequence>
<organism evidence="2 3">
    <name type="scientific">Actinomycetospora rhizophila</name>
    <dbReference type="NCBI Taxonomy" id="1416876"/>
    <lineage>
        <taxon>Bacteria</taxon>
        <taxon>Bacillati</taxon>
        <taxon>Actinomycetota</taxon>
        <taxon>Actinomycetes</taxon>
        <taxon>Pseudonocardiales</taxon>
        <taxon>Pseudonocardiaceae</taxon>
        <taxon>Actinomycetospora</taxon>
    </lineage>
</organism>
<proteinExistence type="predicted"/>
<comment type="caution">
    <text evidence="2">The sequence shown here is derived from an EMBL/GenBank/DDBJ whole genome shotgun (WGS) entry which is preliminary data.</text>
</comment>
<name>A0ABV9ZIR1_9PSEU</name>
<dbReference type="RefSeq" id="WP_378023111.1">
    <property type="nucleotide sequence ID" value="NZ_JBHSKG010000013.1"/>
</dbReference>
<dbReference type="InterPro" id="IPR058593">
    <property type="entry name" value="ARB_07466-like_C"/>
</dbReference>
<dbReference type="EMBL" id="JBHSKG010000013">
    <property type="protein sequence ID" value="MFC5140952.1"/>
    <property type="molecule type" value="Genomic_DNA"/>
</dbReference>
<keyword evidence="3" id="KW-1185">Reference proteome</keyword>
<evidence type="ECO:0000313" key="2">
    <source>
        <dbReference type="EMBL" id="MFC5140952.1"/>
    </source>
</evidence>
<protein>
    <recommendedName>
        <fullName evidence="1">ARB-07466-like C-terminal domain-containing protein</fullName>
    </recommendedName>
</protein>
<reference evidence="3" key="1">
    <citation type="journal article" date="2019" name="Int. J. Syst. Evol. Microbiol.">
        <title>The Global Catalogue of Microorganisms (GCM) 10K type strain sequencing project: providing services to taxonomists for standard genome sequencing and annotation.</title>
        <authorList>
            <consortium name="The Broad Institute Genomics Platform"/>
            <consortium name="The Broad Institute Genome Sequencing Center for Infectious Disease"/>
            <person name="Wu L."/>
            <person name="Ma J."/>
        </authorList>
    </citation>
    <scope>NUCLEOTIDE SEQUENCE [LARGE SCALE GENOMIC DNA]</scope>
    <source>
        <strain evidence="3">XZYJ18</strain>
    </source>
</reference>
<gene>
    <name evidence="2" type="ORF">ACFPK1_22140</name>
</gene>
<accession>A0ABV9ZIR1</accession>
<dbReference type="Proteomes" id="UP001596175">
    <property type="component" value="Unassembled WGS sequence"/>
</dbReference>
<feature type="domain" description="ARB-07466-like C-terminal" evidence="1">
    <location>
        <begin position="62"/>
        <end position="176"/>
    </location>
</feature>